<evidence type="ECO:0000313" key="2">
    <source>
        <dbReference type="EMBL" id="CAG7725922.1"/>
    </source>
</evidence>
<evidence type="ECO:0000256" key="1">
    <source>
        <dbReference type="SAM" id="MobiDB-lite"/>
    </source>
</evidence>
<comment type="caution">
    <text evidence="2">The sequence shown here is derived from an EMBL/GenBank/DDBJ whole genome shotgun (WGS) entry which is preliminary data.</text>
</comment>
<feature type="non-terminal residue" evidence="2">
    <location>
        <position position="39"/>
    </location>
</feature>
<sequence length="39" mass="4105">KDLSPSDAEDVGNISGGEASRQGIKSSRTDSTEIENLLK</sequence>
<accession>A0A8J2JTC9</accession>
<proteinExistence type="predicted"/>
<organism evidence="2 3">
    <name type="scientific">Allacma fusca</name>
    <dbReference type="NCBI Taxonomy" id="39272"/>
    <lineage>
        <taxon>Eukaryota</taxon>
        <taxon>Metazoa</taxon>
        <taxon>Ecdysozoa</taxon>
        <taxon>Arthropoda</taxon>
        <taxon>Hexapoda</taxon>
        <taxon>Collembola</taxon>
        <taxon>Symphypleona</taxon>
        <taxon>Sminthuridae</taxon>
        <taxon>Allacma</taxon>
    </lineage>
</organism>
<reference evidence="2" key="1">
    <citation type="submission" date="2021-06" db="EMBL/GenBank/DDBJ databases">
        <authorList>
            <person name="Hodson N. C."/>
            <person name="Mongue J. A."/>
            <person name="Jaron S. K."/>
        </authorList>
    </citation>
    <scope>NUCLEOTIDE SEQUENCE</scope>
</reference>
<keyword evidence="3" id="KW-1185">Reference proteome</keyword>
<feature type="region of interest" description="Disordered" evidence="1">
    <location>
        <begin position="1"/>
        <end position="39"/>
    </location>
</feature>
<dbReference type="Proteomes" id="UP000708208">
    <property type="component" value="Unassembled WGS sequence"/>
</dbReference>
<evidence type="ECO:0000313" key="3">
    <source>
        <dbReference type="Proteomes" id="UP000708208"/>
    </source>
</evidence>
<feature type="non-terminal residue" evidence="2">
    <location>
        <position position="1"/>
    </location>
</feature>
<gene>
    <name evidence="2" type="ORF">AFUS01_LOCUS14860</name>
</gene>
<feature type="compositionally biased region" description="Basic and acidic residues" evidence="1">
    <location>
        <begin position="27"/>
        <end position="39"/>
    </location>
</feature>
<dbReference type="EMBL" id="CAJVCH010128598">
    <property type="protein sequence ID" value="CAG7725922.1"/>
    <property type="molecule type" value="Genomic_DNA"/>
</dbReference>
<dbReference type="AlphaFoldDB" id="A0A8J2JTC9"/>
<protein>
    <submittedName>
        <fullName evidence="2">Uncharacterized protein</fullName>
    </submittedName>
</protein>
<name>A0A8J2JTC9_9HEXA</name>